<gene>
    <name evidence="2" type="ORF">ENQ76_03025</name>
</gene>
<sequence>MSRRGVVTIEVLGVVPLLIIFAISIAEFSMAMRLNHKVSFSSRYGAKLASELPRSGNISLGNYNIPDTPDNLKLRIDAWLTASGLTPSAAVLLEHNACGAANPRQLQTADGIAIDDAELLPALPEASPAQNACYVRVTVWLPVLGNVPNALKTFGLDWTGALLRHSTVFRLESDNTPPVAVIDVPAASLPAGYRLLTSGPSSPSADGPAPIRLSTTRAGKTTLTFSGRGSRDAESSRGALQYRWNGTARAAGVNDRPEYRTQIHMPPGTEIQRFQVSLAVTDECGCSSQFEVPVEVTRGDLVPVPDTSRN</sequence>
<keyword evidence="1" id="KW-0472">Membrane</keyword>
<evidence type="ECO:0000256" key="1">
    <source>
        <dbReference type="SAM" id="Phobius"/>
    </source>
</evidence>
<dbReference type="AlphaFoldDB" id="A0A7C2NTD5"/>
<dbReference type="EMBL" id="DSOK01000092">
    <property type="protein sequence ID" value="HEN14428.1"/>
    <property type="molecule type" value="Genomic_DNA"/>
</dbReference>
<accession>A0A7C2NTD5</accession>
<comment type="caution">
    <text evidence="2">The sequence shown here is derived from an EMBL/GenBank/DDBJ whole genome shotgun (WGS) entry which is preliminary data.</text>
</comment>
<reference evidence="2" key="1">
    <citation type="journal article" date="2020" name="mSystems">
        <title>Genome- and Community-Level Interaction Insights into Carbon Utilization and Element Cycling Functions of Hydrothermarchaeota in Hydrothermal Sediment.</title>
        <authorList>
            <person name="Zhou Z."/>
            <person name="Liu Y."/>
            <person name="Xu W."/>
            <person name="Pan J."/>
            <person name="Luo Z.H."/>
            <person name="Li M."/>
        </authorList>
    </citation>
    <scope>NUCLEOTIDE SEQUENCE [LARGE SCALE GENOMIC DNA]</scope>
    <source>
        <strain evidence="2">SpSt-339</strain>
    </source>
</reference>
<keyword evidence="1" id="KW-0812">Transmembrane</keyword>
<keyword evidence="1" id="KW-1133">Transmembrane helix</keyword>
<organism evidence="2">
    <name type="scientific">Schlesneria paludicola</name>
    <dbReference type="NCBI Taxonomy" id="360056"/>
    <lineage>
        <taxon>Bacteria</taxon>
        <taxon>Pseudomonadati</taxon>
        <taxon>Planctomycetota</taxon>
        <taxon>Planctomycetia</taxon>
        <taxon>Planctomycetales</taxon>
        <taxon>Planctomycetaceae</taxon>
        <taxon>Schlesneria</taxon>
    </lineage>
</organism>
<name>A0A7C2NTD5_9PLAN</name>
<dbReference type="InterPro" id="IPR013783">
    <property type="entry name" value="Ig-like_fold"/>
</dbReference>
<feature type="transmembrane region" description="Helical" evidence="1">
    <location>
        <begin position="6"/>
        <end position="26"/>
    </location>
</feature>
<evidence type="ECO:0000313" key="2">
    <source>
        <dbReference type="EMBL" id="HEN14428.1"/>
    </source>
</evidence>
<proteinExistence type="predicted"/>
<dbReference type="Gene3D" id="2.60.40.10">
    <property type="entry name" value="Immunoglobulins"/>
    <property type="match status" value="1"/>
</dbReference>
<protein>
    <submittedName>
        <fullName evidence="2">Pilus assembly protein</fullName>
    </submittedName>
</protein>